<evidence type="ECO:0000313" key="11">
    <source>
        <dbReference type="Proteomes" id="UP000314986"/>
    </source>
</evidence>
<dbReference type="Gene3D" id="1.10.880.10">
    <property type="entry name" value="Transcription factor, Skn-1-like, DNA-binding domain"/>
    <property type="match status" value="1"/>
</dbReference>
<evidence type="ECO:0000256" key="7">
    <source>
        <dbReference type="SAM" id="Coils"/>
    </source>
</evidence>
<dbReference type="SUPFAM" id="SSF57959">
    <property type="entry name" value="Leucine zipper domain"/>
    <property type="match status" value="1"/>
</dbReference>
<dbReference type="InterPro" id="IPR004827">
    <property type="entry name" value="bZIP"/>
</dbReference>
<reference evidence="11" key="2">
    <citation type="journal article" date="2007" name="PLoS Biol.">
        <title>Survey sequencing and comparative analysis of the elephant shark (Callorhinchus milii) genome.</title>
        <authorList>
            <person name="Venkatesh B."/>
            <person name="Kirkness E.F."/>
            <person name="Loh Y.H."/>
            <person name="Halpern A.L."/>
            <person name="Lee A.P."/>
            <person name="Johnson J."/>
            <person name="Dandona N."/>
            <person name="Viswanathan L.D."/>
            <person name="Tay A."/>
            <person name="Venter J.C."/>
            <person name="Strausberg R.L."/>
            <person name="Brenner S."/>
        </authorList>
    </citation>
    <scope>NUCLEOTIDE SEQUENCE [LARGE SCALE GENOMIC DNA]</scope>
</reference>
<keyword evidence="6" id="KW-0539">Nucleus</keyword>
<dbReference type="InterPro" id="IPR008917">
    <property type="entry name" value="TF_DNA-bd_sf"/>
</dbReference>
<keyword evidence="3" id="KW-0238">DNA-binding</keyword>
<feature type="domain" description="BZIP" evidence="9">
    <location>
        <begin position="596"/>
        <end position="659"/>
    </location>
</feature>
<keyword evidence="5" id="KW-0804">Transcription</keyword>
<dbReference type="PROSITE" id="PS50217">
    <property type="entry name" value="BZIP"/>
    <property type="match status" value="1"/>
</dbReference>
<feature type="compositionally biased region" description="Gly residues" evidence="8">
    <location>
        <begin position="124"/>
        <end position="137"/>
    </location>
</feature>
<evidence type="ECO:0000259" key="9">
    <source>
        <dbReference type="PROSITE" id="PS50217"/>
    </source>
</evidence>
<reference evidence="11" key="1">
    <citation type="journal article" date="2006" name="Science">
        <title>Ancient noncoding elements conserved in the human genome.</title>
        <authorList>
            <person name="Venkatesh B."/>
            <person name="Kirkness E.F."/>
            <person name="Loh Y.H."/>
            <person name="Halpern A.L."/>
            <person name="Lee A.P."/>
            <person name="Johnson J."/>
            <person name="Dandona N."/>
            <person name="Viswanathan L.D."/>
            <person name="Tay A."/>
            <person name="Venter J.C."/>
            <person name="Strausberg R.L."/>
            <person name="Brenner S."/>
        </authorList>
    </citation>
    <scope>NUCLEOTIDE SEQUENCE [LARGE SCALE GENOMIC DNA]</scope>
</reference>
<dbReference type="GO" id="GO:0000981">
    <property type="term" value="F:DNA-binding transcription factor activity, RNA polymerase II-specific"/>
    <property type="evidence" value="ECO:0007669"/>
    <property type="project" value="TreeGrafter"/>
</dbReference>
<dbReference type="InterPro" id="IPR047167">
    <property type="entry name" value="NFE2-like"/>
</dbReference>
<dbReference type="PANTHER" id="PTHR24411:SF8">
    <property type="entry name" value="NUCLEAR FACTOR ERYTHROID 2-RELATED FACTOR 3"/>
    <property type="match status" value="1"/>
</dbReference>
<dbReference type="GO" id="GO:0005634">
    <property type="term" value="C:nucleus"/>
    <property type="evidence" value="ECO:0007669"/>
    <property type="project" value="TreeGrafter"/>
</dbReference>
<dbReference type="STRING" id="7868.ENSCMIP00000013709"/>
<evidence type="ECO:0000313" key="10">
    <source>
        <dbReference type="Ensembl" id="ENSCMIP00000013709.1"/>
    </source>
</evidence>
<dbReference type="GeneID" id="103183179"/>
<proteinExistence type="inferred from homology"/>
<dbReference type="KEGG" id="cmk:103183179"/>
<dbReference type="PANTHER" id="PTHR24411">
    <property type="entry name" value="NUCLEAR FACTOR ERYTHROID 2-RELATED FACTOR"/>
    <property type="match status" value="1"/>
</dbReference>
<dbReference type="CDD" id="cd14720">
    <property type="entry name" value="bZIP_NFE2-like"/>
    <property type="match status" value="1"/>
</dbReference>
<organism evidence="10 11">
    <name type="scientific">Callorhinchus milii</name>
    <name type="common">Ghost shark</name>
    <dbReference type="NCBI Taxonomy" id="7868"/>
    <lineage>
        <taxon>Eukaryota</taxon>
        <taxon>Metazoa</taxon>
        <taxon>Chordata</taxon>
        <taxon>Craniata</taxon>
        <taxon>Vertebrata</taxon>
        <taxon>Chondrichthyes</taxon>
        <taxon>Holocephali</taxon>
        <taxon>Chimaeriformes</taxon>
        <taxon>Callorhinchidae</taxon>
        <taxon>Callorhinchus</taxon>
    </lineage>
</organism>
<keyword evidence="4" id="KW-0010">Activator</keyword>
<reference evidence="10" key="4">
    <citation type="submission" date="2025-08" db="UniProtKB">
        <authorList>
            <consortium name="Ensembl"/>
        </authorList>
    </citation>
    <scope>IDENTIFICATION</scope>
</reference>
<dbReference type="PRINTS" id="PR00043">
    <property type="entry name" value="LEUZIPPRJUN"/>
</dbReference>
<dbReference type="GeneTree" id="ENSGT00950000182892"/>
<evidence type="ECO:0000256" key="6">
    <source>
        <dbReference type="ARBA" id="ARBA00023242"/>
    </source>
</evidence>
<dbReference type="InterPro" id="IPR046347">
    <property type="entry name" value="bZIP_sf"/>
</dbReference>
<evidence type="ECO:0000256" key="3">
    <source>
        <dbReference type="ARBA" id="ARBA00023125"/>
    </source>
</evidence>
<dbReference type="SMART" id="SM00338">
    <property type="entry name" value="BRLZ"/>
    <property type="match status" value="1"/>
</dbReference>
<sequence>MCCLKKYFTEGLIQFTVLLSLVGVRVDVDSYLGSPRPLLGEIILGQSSAYTQIPFHSLRDTRSGSSLHPKCSDLDYYFTARRLLSQVRSLDRLRIPRTEVNAWFAHRDTEDPSDGQQNLDPLSGAGGPGGGGDGAGGESDNTRANLDCEPVESLEAVAAPNASELTKEDIDLIDVLWRQDVDLGTGCEVVGYNYRNKENECGKLKEKGDLEKDPENGQQETRDYPAHLSTCDEDIGISEQQSELQPRHLLESIAGTHAILPSSPNNAIFDLQPSTSHLLSQIDFSIDMEQQWQDLMSIAELQGITVNNAVQSLFGNSTDTAIAVPNYNQHFSTTIHHDAMLSHSSHAFTISSPNADFSEFSDRSLSFNNSVNSTSSSCSTNLTRMLSTENSTGTSTRNLSASLSNLLDEAMLDEISLMTFTMEEGFEPMNTSLASEEPESDSGLSLDTSPGSSSTNSSQSSSSLSSDEEGAVGYSSDTDVLEGAVGGYRPEYSKICRMDYQEYYHSLDSLEHIYHNHSYNLSPGEISSSQINHQAVEMKSVNGKCKSSLDLNITRDEQRARLLRIPFSVEDIINMPVDKFTELLSMYDLNDAQMALIRDIRRRGKNKVAAQNCRKRKLERIVNLEDDVENLKMQKEKLQKDKIQYNKSVNLMKQKLSNLYRDVFSRLRDEYGRPVSPNQYSLQCGTDGSVLIVPRRLMSSEQKPDKNKRKINTNVKISRSHLNNHLCHSELEQCLFEITQCKKV</sequence>
<dbReference type="OMA" id="CHSELEQ"/>
<evidence type="ECO:0000256" key="4">
    <source>
        <dbReference type="ARBA" id="ARBA00023159"/>
    </source>
</evidence>
<dbReference type="InParanoid" id="A0A4W3HXG9"/>
<dbReference type="Ensembl" id="ENSCMIT00000014011.1">
    <property type="protein sequence ID" value="ENSCMIP00000013709.1"/>
    <property type="gene ID" value="ENSCMIG00000006861.1"/>
</dbReference>
<dbReference type="PROSITE" id="PS00036">
    <property type="entry name" value="BZIP_BASIC"/>
    <property type="match status" value="1"/>
</dbReference>
<feature type="compositionally biased region" description="Low complexity" evidence="8">
    <location>
        <begin position="441"/>
        <end position="465"/>
    </location>
</feature>
<accession>A0A4W3HXG9</accession>
<feature type="region of interest" description="Disordered" evidence="8">
    <location>
        <begin position="105"/>
        <end position="145"/>
    </location>
</feature>
<dbReference type="InterPro" id="IPR004826">
    <property type="entry name" value="bZIP_Maf"/>
</dbReference>
<reference evidence="10" key="5">
    <citation type="submission" date="2025-09" db="UniProtKB">
        <authorList>
            <consortium name="Ensembl"/>
        </authorList>
    </citation>
    <scope>IDENTIFICATION</scope>
</reference>
<dbReference type="InterPro" id="IPR002112">
    <property type="entry name" value="Leuzip_Jun"/>
</dbReference>
<keyword evidence="2" id="KW-0805">Transcription regulation</keyword>
<dbReference type="SUPFAM" id="SSF47454">
    <property type="entry name" value="A DNA-binding domain in eukaryotic transcription factors"/>
    <property type="match status" value="1"/>
</dbReference>
<name>A0A4W3HXG9_CALMI</name>
<comment type="similarity">
    <text evidence="1">Belongs to the bZIP family. CNC subfamily.</text>
</comment>
<evidence type="ECO:0000256" key="2">
    <source>
        <dbReference type="ARBA" id="ARBA00023015"/>
    </source>
</evidence>
<gene>
    <name evidence="10" type="primary">LOC103183179</name>
</gene>
<keyword evidence="11" id="KW-1185">Reference proteome</keyword>
<dbReference type="OrthoDB" id="7458135at2759"/>
<evidence type="ECO:0000256" key="5">
    <source>
        <dbReference type="ARBA" id="ARBA00023163"/>
    </source>
</evidence>
<dbReference type="Pfam" id="PF03131">
    <property type="entry name" value="bZIP_Maf"/>
    <property type="match status" value="1"/>
</dbReference>
<dbReference type="AlphaFoldDB" id="A0A4W3HXG9"/>
<dbReference type="GO" id="GO:0000978">
    <property type="term" value="F:RNA polymerase II cis-regulatory region sequence-specific DNA binding"/>
    <property type="evidence" value="ECO:0007669"/>
    <property type="project" value="InterPro"/>
</dbReference>
<protein>
    <recommendedName>
        <fullName evidence="9">BZIP domain-containing protein</fullName>
    </recommendedName>
</protein>
<feature type="coiled-coil region" evidence="7">
    <location>
        <begin position="614"/>
        <end position="655"/>
    </location>
</feature>
<reference evidence="11" key="3">
    <citation type="journal article" date="2014" name="Nature">
        <title>Elephant shark genome provides unique insights into gnathostome evolution.</title>
        <authorList>
            <consortium name="International Elephant Shark Genome Sequencing Consortium"/>
            <person name="Venkatesh B."/>
            <person name="Lee A.P."/>
            <person name="Ravi V."/>
            <person name="Maurya A.K."/>
            <person name="Lian M.M."/>
            <person name="Swann J.B."/>
            <person name="Ohta Y."/>
            <person name="Flajnik M.F."/>
            <person name="Sutoh Y."/>
            <person name="Kasahara M."/>
            <person name="Hoon S."/>
            <person name="Gangu V."/>
            <person name="Roy S.W."/>
            <person name="Irimia M."/>
            <person name="Korzh V."/>
            <person name="Kondrychyn I."/>
            <person name="Lim Z.W."/>
            <person name="Tay B.H."/>
            <person name="Tohari S."/>
            <person name="Kong K.W."/>
            <person name="Ho S."/>
            <person name="Lorente-Galdos B."/>
            <person name="Quilez J."/>
            <person name="Marques-Bonet T."/>
            <person name="Raney B.J."/>
            <person name="Ingham P.W."/>
            <person name="Tay A."/>
            <person name="Hillier L.W."/>
            <person name="Minx P."/>
            <person name="Boehm T."/>
            <person name="Wilson R.K."/>
            <person name="Brenner S."/>
            <person name="Warren W.C."/>
        </authorList>
    </citation>
    <scope>NUCLEOTIDE SEQUENCE [LARGE SCALE GENOMIC DNA]</scope>
</reference>
<keyword evidence="7" id="KW-0175">Coiled coil</keyword>
<evidence type="ECO:0000256" key="1">
    <source>
        <dbReference type="ARBA" id="ARBA00008157"/>
    </source>
</evidence>
<dbReference type="Proteomes" id="UP000314986">
    <property type="component" value="Unassembled WGS sequence"/>
</dbReference>
<feature type="region of interest" description="Disordered" evidence="8">
    <location>
        <begin position="431"/>
        <end position="480"/>
    </location>
</feature>
<evidence type="ECO:0000256" key="8">
    <source>
        <dbReference type="SAM" id="MobiDB-lite"/>
    </source>
</evidence>